<evidence type="ECO:0000313" key="2">
    <source>
        <dbReference type="EMBL" id="KER00080.1"/>
    </source>
</evidence>
<sequence>MPHPVDETTAPAAANQVQVRYYGPEHGFPFAVQETFKQRGSVPPPKPEKRPTARIAPHRALKAPSSTSNNIPVERAATRSPTAEAAKLVAAPFNTSNSELQVASEHHLSLLFTRLASLNNGSGEVECEDEVDSTFGSDYGSADSIS</sequence>
<evidence type="ECO:0000313" key="3">
    <source>
        <dbReference type="Proteomes" id="UP000030641"/>
    </source>
</evidence>
<dbReference type="AlphaFoldDB" id="A0A074YV94"/>
<evidence type="ECO:0000256" key="1">
    <source>
        <dbReference type="SAM" id="MobiDB-lite"/>
    </source>
</evidence>
<dbReference type="HOGENOM" id="CLU_1777066_0_0_1"/>
<organism evidence="2 3">
    <name type="scientific">Aureobasidium subglaciale (strain EXF-2481)</name>
    <name type="common">Aureobasidium pullulans var. subglaciale</name>
    <dbReference type="NCBI Taxonomy" id="1043005"/>
    <lineage>
        <taxon>Eukaryota</taxon>
        <taxon>Fungi</taxon>
        <taxon>Dikarya</taxon>
        <taxon>Ascomycota</taxon>
        <taxon>Pezizomycotina</taxon>
        <taxon>Dothideomycetes</taxon>
        <taxon>Dothideomycetidae</taxon>
        <taxon>Dothideales</taxon>
        <taxon>Saccotheciaceae</taxon>
        <taxon>Aureobasidium</taxon>
    </lineage>
</organism>
<gene>
    <name evidence="2" type="ORF">AUEXF2481DRAFT_116341</name>
</gene>
<dbReference type="OrthoDB" id="3865196at2759"/>
<protein>
    <submittedName>
        <fullName evidence="2">Uncharacterized protein</fullName>
    </submittedName>
</protein>
<dbReference type="GeneID" id="25361942"/>
<name>A0A074YV94_AURSE</name>
<dbReference type="Proteomes" id="UP000030641">
    <property type="component" value="Unassembled WGS sequence"/>
</dbReference>
<accession>A0A074YV94</accession>
<dbReference type="RefSeq" id="XP_013348573.1">
    <property type="nucleotide sequence ID" value="XM_013493119.1"/>
</dbReference>
<reference evidence="2 3" key="1">
    <citation type="journal article" date="2014" name="BMC Genomics">
        <title>Genome sequencing of four Aureobasidium pullulans varieties: biotechnological potential, stress tolerance, and description of new species.</title>
        <authorList>
            <person name="Gostin Ar C."/>
            <person name="Ohm R.A."/>
            <person name="Kogej T."/>
            <person name="Sonjak S."/>
            <person name="Turk M."/>
            <person name="Zajc J."/>
            <person name="Zalar P."/>
            <person name="Grube M."/>
            <person name="Sun H."/>
            <person name="Han J."/>
            <person name="Sharma A."/>
            <person name="Chiniquy J."/>
            <person name="Ngan C.Y."/>
            <person name="Lipzen A."/>
            <person name="Barry K."/>
            <person name="Grigoriev I.V."/>
            <person name="Gunde-Cimerman N."/>
        </authorList>
    </citation>
    <scope>NUCLEOTIDE SEQUENCE [LARGE SCALE GENOMIC DNA]</scope>
    <source>
        <strain evidence="2 3">EXF-2481</strain>
    </source>
</reference>
<dbReference type="InParanoid" id="A0A074YV94"/>
<feature type="region of interest" description="Disordered" evidence="1">
    <location>
        <begin position="37"/>
        <end position="79"/>
    </location>
</feature>
<dbReference type="EMBL" id="KL584749">
    <property type="protein sequence ID" value="KER00080.1"/>
    <property type="molecule type" value="Genomic_DNA"/>
</dbReference>
<proteinExistence type="predicted"/>
<keyword evidence="3" id="KW-1185">Reference proteome</keyword>